<sequence>MSTNHKSLNGRSLTRAASLNSESMLHVSACSPTPSETALPESIVLSSSNSHNGSSYRNTAGATPTYSASQASRLTKEPNISCLTGEAKVFSRSEAFDTDKSHRTQDGNIKAQDSNETGVNPDQRNDSKTPPPRLSEPQDESEDHNLSSEKTLITPNEKLYSNKNKLCGNRINNSEAHEPEEHQDSKHPQVTNPQTFISLIKLNTSCLQGCLHTQQQRLEHYQGCTDTNHKGQCATSLAVTTSQQTESNRQQLALGVSAWHASTETPSSADRQTLPNYSPPAVKAQINCKPVVLLTNTKMQTSGMGNEQSSANNSSDLDVVMTQAHKSLDCSVTATLIGDHSTVGSIVGLETSSEVQCGAVKALRKANPAFSSTPPDTSVAHAHPADADQLLPPSPQSCKSAILQQKLEAVEASLEANKDRISILLNIIHDLEMCRTPSSCWRCRDSGQDLKKCSTCQKTACIMYSVEYDFRQQERRFLEILSNAAAGNKASSVHPSQHPNFELLRKVLIKNLTKTKLKSKKLCKMLLKWLPRKIQQDGCNSNTCTLQI</sequence>
<protein>
    <submittedName>
        <fullName evidence="2">Uncharacterized protein</fullName>
    </submittedName>
</protein>
<evidence type="ECO:0000313" key="3">
    <source>
        <dbReference type="Proteomes" id="UP000283210"/>
    </source>
</evidence>
<dbReference type="OrthoDB" id="8924994at2759"/>
<dbReference type="EMBL" id="CM012450">
    <property type="protein sequence ID" value="RVE63612.1"/>
    <property type="molecule type" value="Genomic_DNA"/>
</dbReference>
<dbReference type="InterPro" id="IPR029337">
    <property type="entry name" value="INSYN2"/>
</dbReference>
<feature type="region of interest" description="Disordered" evidence="1">
    <location>
        <begin position="94"/>
        <end position="171"/>
    </location>
</feature>
<feature type="compositionally biased region" description="Polar residues" evidence="1">
    <location>
        <begin position="60"/>
        <end position="72"/>
    </location>
</feature>
<dbReference type="PANTHER" id="PTHR28682:SF2">
    <property type="entry name" value="PROTEIN INSYN2B"/>
    <property type="match status" value="1"/>
</dbReference>
<accession>A0A3S2PD37</accession>
<dbReference type="Proteomes" id="UP000283210">
    <property type="component" value="Chromosome 14"/>
</dbReference>
<feature type="compositionally biased region" description="Polar residues" evidence="1">
    <location>
        <begin position="111"/>
        <end position="122"/>
    </location>
</feature>
<feature type="compositionally biased region" description="Low complexity" evidence="1">
    <location>
        <begin position="45"/>
        <end position="58"/>
    </location>
</feature>
<reference evidence="2 3" key="1">
    <citation type="submission" date="2018-11" db="EMBL/GenBank/DDBJ databases">
        <authorList>
            <person name="Lopez-Roques C."/>
            <person name="Donnadieu C."/>
            <person name="Bouchez O."/>
            <person name="Klopp C."/>
            <person name="Cabau C."/>
            <person name="Zahm M."/>
        </authorList>
    </citation>
    <scope>NUCLEOTIDE SEQUENCE [LARGE SCALE GENOMIC DNA]</scope>
    <source>
        <strain evidence="2">RS831</strain>
        <tissue evidence="2">Whole body</tissue>
    </source>
</reference>
<reference evidence="2 3" key="2">
    <citation type="submission" date="2019-01" db="EMBL/GenBank/DDBJ databases">
        <title>A chromosome length genome reference of the Java medaka (oryzias javanicus).</title>
        <authorList>
            <person name="Herpin A."/>
            <person name="Takehana Y."/>
            <person name="Naruse K."/>
            <person name="Ansai S."/>
            <person name="Kawaguchi M."/>
        </authorList>
    </citation>
    <scope>NUCLEOTIDE SEQUENCE [LARGE SCALE GENOMIC DNA]</scope>
    <source>
        <strain evidence="2">RS831</strain>
        <tissue evidence="2">Whole body</tissue>
    </source>
</reference>
<dbReference type="AlphaFoldDB" id="A0A3S2PD37"/>
<proteinExistence type="predicted"/>
<dbReference type="PANTHER" id="PTHR28682">
    <property type="entry name" value="INHIBITORY SYNAPTIC FACTOR 2A-RELATED"/>
    <property type="match status" value="1"/>
</dbReference>
<feature type="compositionally biased region" description="Polar residues" evidence="1">
    <location>
        <begin position="148"/>
        <end position="171"/>
    </location>
</feature>
<organism evidence="2 3">
    <name type="scientific">Oryzias javanicus</name>
    <name type="common">Javanese ricefish</name>
    <name type="synonym">Aplocheilus javanicus</name>
    <dbReference type="NCBI Taxonomy" id="123683"/>
    <lineage>
        <taxon>Eukaryota</taxon>
        <taxon>Metazoa</taxon>
        <taxon>Chordata</taxon>
        <taxon>Craniata</taxon>
        <taxon>Vertebrata</taxon>
        <taxon>Euteleostomi</taxon>
        <taxon>Actinopterygii</taxon>
        <taxon>Neopterygii</taxon>
        <taxon>Teleostei</taxon>
        <taxon>Neoteleostei</taxon>
        <taxon>Acanthomorphata</taxon>
        <taxon>Ovalentaria</taxon>
        <taxon>Atherinomorphae</taxon>
        <taxon>Beloniformes</taxon>
        <taxon>Adrianichthyidae</taxon>
        <taxon>Oryziinae</taxon>
        <taxon>Oryzias</taxon>
    </lineage>
</organism>
<gene>
    <name evidence="2" type="ORF">OJAV_G00138010</name>
</gene>
<name>A0A3S2PD37_ORYJA</name>
<keyword evidence="3" id="KW-1185">Reference proteome</keyword>
<feature type="compositionally biased region" description="Basic and acidic residues" evidence="1">
    <location>
        <begin position="94"/>
        <end position="105"/>
    </location>
</feature>
<dbReference type="Pfam" id="PF15265">
    <property type="entry name" value="FAM196"/>
    <property type="match status" value="1"/>
</dbReference>
<evidence type="ECO:0000256" key="1">
    <source>
        <dbReference type="SAM" id="MobiDB-lite"/>
    </source>
</evidence>
<feature type="region of interest" description="Disordered" evidence="1">
    <location>
        <begin position="45"/>
        <end position="72"/>
    </location>
</feature>
<evidence type="ECO:0000313" key="2">
    <source>
        <dbReference type="EMBL" id="RVE63612.1"/>
    </source>
</evidence>